<evidence type="ECO:0000256" key="1">
    <source>
        <dbReference type="ARBA" id="ARBA00008354"/>
    </source>
</evidence>
<evidence type="ECO:0000259" key="5">
    <source>
        <dbReference type="SMART" id="SM00709"/>
    </source>
</evidence>
<gene>
    <name evidence="6" type="ordered locus">Mvol_1585</name>
</gene>
<organism evidence="6 7">
    <name type="scientific">Methanococcus voltae (strain ATCC BAA-1334 / A3)</name>
    <dbReference type="NCBI Taxonomy" id="456320"/>
    <lineage>
        <taxon>Archaea</taxon>
        <taxon>Methanobacteriati</taxon>
        <taxon>Methanobacteriota</taxon>
        <taxon>Methanomada group</taxon>
        <taxon>Methanococci</taxon>
        <taxon>Methanococcales</taxon>
        <taxon>Methanococcaceae</taxon>
        <taxon>Methanococcus</taxon>
    </lineage>
</organism>
<dbReference type="InterPro" id="IPR056180">
    <property type="entry name" value="ZPR1_jr_dom"/>
</dbReference>
<comment type="similarity">
    <text evidence="1">Belongs to the ZPR1 family.</text>
</comment>
<evidence type="ECO:0000313" key="6">
    <source>
        <dbReference type="EMBL" id="ADI37240.1"/>
    </source>
</evidence>
<protein>
    <submittedName>
        <fullName evidence="6">ZPR1-related zinc finger protein</fullName>
    </submittedName>
</protein>
<accession>D7DQW3</accession>
<keyword evidence="3" id="KW-0863">Zinc-finger</keyword>
<keyword evidence="2" id="KW-0479">Metal-binding</keyword>
<dbReference type="FunFam" id="2.60.120.1040:FF:000008">
    <property type="entry name" value="Zn finger containing protein"/>
    <property type="match status" value="1"/>
</dbReference>
<evidence type="ECO:0000256" key="2">
    <source>
        <dbReference type="ARBA" id="ARBA00022723"/>
    </source>
</evidence>
<dbReference type="Proteomes" id="UP000007722">
    <property type="component" value="Chromosome"/>
</dbReference>
<dbReference type="OrthoDB" id="14924at2157"/>
<dbReference type="EMBL" id="CP002057">
    <property type="protein sequence ID" value="ADI37240.1"/>
    <property type="molecule type" value="Genomic_DNA"/>
</dbReference>
<dbReference type="SMART" id="SM00709">
    <property type="entry name" value="Zpr1"/>
    <property type="match status" value="1"/>
</dbReference>
<proteinExistence type="inferred from homology"/>
<evidence type="ECO:0000256" key="4">
    <source>
        <dbReference type="ARBA" id="ARBA00022833"/>
    </source>
</evidence>
<dbReference type="InterPro" id="IPR042452">
    <property type="entry name" value="ZPR1_Znf1/2"/>
</dbReference>
<dbReference type="Gene3D" id="2.60.120.1040">
    <property type="entry name" value="ZPR1, A/B domain"/>
    <property type="match status" value="1"/>
</dbReference>
<dbReference type="GO" id="GO:0008270">
    <property type="term" value="F:zinc ion binding"/>
    <property type="evidence" value="ECO:0007669"/>
    <property type="project" value="UniProtKB-KW"/>
</dbReference>
<dbReference type="Pfam" id="PF22794">
    <property type="entry name" value="jr-ZPR1"/>
    <property type="match status" value="1"/>
</dbReference>
<dbReference type="STRING" id="456320.Mvol_1585"/>
<dbReference type="InterPro" id="IPR042451">
    <property type="entry name" value="ZPR1_A/B_dom"/>
</dbReference>
<dbReference type="KEGG" id="mvo:Mvol_1585"/>
<dbReference type="PANTHER" id="PTHR10876">
    <property type="entry name" value="ZINC FINGER PROTEIN ZPR1"/>
    <property type="match status" value="1"/>
</dbReference>
<dbReference type="Pfam" id="PF03367">
    <property type="entry name" value="Zn_ribbon_ZPR1"/>
    <property type="match status" value="1"/>
</dbReference>
<dbReference type="InterPro" id="IPR004470">
    <property type="entry name" value="ZPR1-like_arc"/>
</dbReference>
<keyword evidence="7" id="KW-1185">Reference proteome</keyword>
<dbReference type="AlphaFoldDB" id="D7DQW3"/>
<dbReference type="PANTHER" id="PTHR10876:SF0">
    <property type="entry name" value="ZINC FINGER PROTEIN ZPR1"/>
    <property type="match status" value="1"/>
</dbReference>
<evidence type="ECO:0000256" key="3">
    <source>
        <dbReference type="ARBA" id="ARBA00022771"/>
    </source>
</evidence>
<dbReference type="eggNOG" id="arCOG04265">
    <property type="taxonomic scope" value="Archaea"/>
</dbReference>
<dbReference type="InterPro" id="IPR004457">
    <property type="entry name" value="Znf_ZPR1"/>
</dbReference>
<dbReference type="InParanoid" id="D7DQW3"/>
<keyword evidence="4" id="KW-0862">Zinc</keyword>
<dbReference type="InterPro" id="IPR040141">
    <property type="entry name" value="ZPR1"/>
</dbReference>
<dbReference type="NCBIfam" id="TIGR00310">
    <property type="entry name" value="ZPR1_znf"/>
    <property type="match status" value="1"/>
</dbReference>
<sequence>MESNDKNIKSRINQVNVMDCPICHAENSLKIITQELEIPYFGKVIETTLYCSNCNYKKSDIFPSEVKEPKRFILKISEEYDLNKRVIRGSTGHILIPELGFEVSPGPASEAYVSNVEGVITRLEDALKTLMGWAEDENEIIKAKELVVKLEEVKQGKLTITLIIEDPLGHSAIIGDGVVEEDLTDEEIAKLTHDVAIMENGVHE</sequence>
<evidence type="ECO:0000313" key="7">
    <source>
        <dbReference type="Proteomes" id="UP000007722"/>
    </source>
</evidence>
<dbReference type="NCBIfam" id="TIGR00340">
    <property type="entry name" value="zpr1_rel"/>
    <property type="match status" value="1"/>
</dbReference>
<dbReference type="Gene3D" id="2.20.25.420">
    <property type="entry name" value="ZPR1, zinc finger domain"/>
    <property type="match status" value="1"/>
</dbReference>
<name>D7DQW3_METV3</name>
<reference evidence="6 7" key="1">
    <citation type="submission" date="2010-05" db="EMBL/GenBank/DDBJ databases">
        <title>Complete sequence of Methanococcus voltae A3.</title>
        <authorList>
            <consortium name="US DOE Joint Genome Institute"/>
            <person name="Lucas S."/>
            <person name="Copeland A."/>
            <person name="Lapidus A."/>
            <person name="Cheng J.-F."/>
            <person name="Bruce D."/>
            <person name="Goodwin L."/>
            <person name="Pitluck S."/>
            <person name="Lowry S."/>
            <person name="Clum A."/>
            <person name="Land M."/>
            <person name="Hauser L."/>
            <person name="Kyrpides N."/>
            <person name="Mikhailova N."/>
            <person name="Whitman W.B."/>
            <person name="Woyke T."/>
        </authorList>
    </citation>
    <scope>NUCLEOTIDE SEQUENCE [LARGE SCALE GENOMIC DNA]</scope>
    <source>
        <strain evidence="7">ATCC BAA-1334 / A3</strain>
    </source>
</reference>
<feature type="domain" description="Zinc finger ZPR1-type" evidence="5">
    <location>
        <begin position="18"/>
        <end position="175"/>
    </location>
</feature>
<dbReference type="HOGENOM" id="CLU_107446_0_0_2"/>